<dbReference type="RefSeq" id="WP_092596504.1">
    <property type="nucleotide sequence ID" value="NZ_FNJR01000001.1"/>
</dbReference>
<dbReference type="AlphaFoldDB" id="A0A1H0NWZ0"/>
<sequence length="172" mass="19037">MATFSFDSFAAWALPLRSNTTRGLAAEYLVAHAVGGDLSQPRDEWGNHDTVTADGITVEVKSGAYLQAWTQSAPSTIVYTGLRGKWLGEQGIYLDGPREYRSQAYVFAAHTTTDPDRYDALDPGQWEFRVLGRSRLVALNQDSISLTRLQQLHPEPIAYRDLSAAVRDVSFA</sequence>
<gene>
    <name evidence="1" type="ORF">SAMN04487905_101283</name>
</gene>
<keyword evidence="2" id="KW-1185">Reference proteome</keyword>
<name>A0A1H0NWZ0_9ACTN</name>
<dbReference type="EMBL" id="FNJR01000001">
    <property type="protein sequence ID" value="SDO96890.1"/>
    <property type="molecule type" value="Genomic_DNA"/>
</dbReference>
<dbReference type="Proteomes" id="UP000199497">
    <property type="component" value="Unassembled WGS sequence"/>
</dbReference>
<accession>A0A1H0NWZ0</accession>
<organism evidence="1 2">
    <name type="scientific">Actinopolyspora xinjiangensis</name>
    <dbReference type="NCBI Taxonomy" id="405564"/>
    <lineage>
        <taxon>Bacteria</taxon>
        <taxon>Bacillati</taxon>
        <taxon>Actinomycetota</taxon>
        <taxon>Actinomycetes</taxon>
        <taxon>Actinopolysporales</taxon>
        <taxon>Actinopolysporaceae</taxon>
        <taxon>Actinopolyspora</taxon>
    </lineage>
</organism>
<evidence type="ECO:0000313" key="1">
    <source>
        <dbReference type="EMBL" id="SDO96890.1"/>
    </source>
</evidence>
<proteinExistence type="predicted"/>
<dbReference type="OrthoDB" id="9803979at2"/>
<dbReference type="STRING" id="405564.SAMN04487905_101283"/>
<evidence type="ECO:0000313" key="2">
    <source>
        <dbReference type="Proteomes" id="UP000199497"/>
    </source>
</evidence>
<protein>
    <submittedName>
        <fullName evidence="1">Uncharacterized protein</fullName>
    </submittedName>
</protein>
<reference evidence="2" key="1">
    <citation type="submission" date="2016-10" db="EMBL/GenBank/DDBJ databases">
        <authorList>
            <person name="Varghese N."/>
            <person name="Submissions S."/>
        </authorList>
    </citation>
    <scope>NUCLEOTIDE SEQUENCE [LARGE SCALE GENOMIC DNA]</scope>
    <source>
        <strain evidence="2">DSM 46732</strain>
    </source>
</reference>